<dbReference type="InterPro" id="IPR036188">
    <property type="entry name" value="FAD/NAD-bd_sf"/>
</dbReference>
<name>A0AAU8HRJ3_9FIRM</name>
<gene>
    <name evidence="3" type="ORF">PRVXH_002126</name>
</gene>
<keyword evidence="1" id="KW-1133">Transmembrane helix</keyword>
<dbReference type="RefSeq" id="WP_353892756.1">
    <property type="nucleotide sequence ID" value="NZ_CP159485.1"/>
</dbReference>
<evidence type="ECO:0000256" key="1">
    <source>
        <dbReference type="SAM" id="Phobius"/>
    </source>
</evidence>
<dbReference type="Gene3D" id="3.50.50.60">
    <property type="entry name" value="FAD/NAD(P)-binding domain"/>
    <property type="match status" value="2"/>
</dbReference>
<reference evidence="3" key="1">
    <citation type="journal article" date="2018" name="Antonie Van Leeuwenhoek">
        <title>Proteinivorax hydrogeniformans sp. nov., an anaerobic, haloalkaliphilic bacterium fermenting proteinaceous compounds with high hydrogen production.</title>
        <authorList>
            <person name="Boltyanskaya Y."/>
            <person name="Detkova E."/>
            <person name="Pimenov N."/>
            <person name="Kevbrin V."/>
        </authorList>
    </citation>
    <scope>NUCLEOTIDE SEQUENCE</scope>
    <source>
        <strain evidence="3">Z-710</strain>
    </source>
</reference>
<dbReference type="AlphaFoldDB" id="A0AAU8HRJ3"/>
<dbReference type="Gene3D" id="3.30.70.2700">
    <property type="match status" value="1"/>
</dbReference>
<keyword evidence="1" id="KW-0812">Transmembrane</keyword>
<proteinExistence type="predicted"/>
<keyword evidence="1" id="KW-0472">Membrane</keyword>
<organism evidence="3">
    <name type="scientific">Proteinivorax hydrogeniformans</name>
    <dbReference type="NCBI Taxonomy" id="1826727"/>
    <lineage>
        <taxon>Bacteria</taxon>
        <taxon>Bacillati</taxon>
        <taxon>Bacillota</taxon>
        <taxon>Clostridia</taxon>
        <taxon>Eubacteriales</taxon>
        <taxon>Proteinivoracaceae</taxon>
        <taxon>Proteinivorax</taxon>
    </lineage>
</organism>
<dbReference type="InterPro" id="IPR049516">
    <property type="entry name" value="FAD-depend_C"/>
</dbReference>
<dbReference type="PANTHER" id="PTHR42842">
    <property type="entry name" value="FAD/NAD(P)-BINDING OXIDOREDUCTASE"/>
    <property type="match status" value="1"/>
</dbReference>
<protein>
    <submittedName>
        <fullName evidence="3">FAD-dependent protein</fullName>
    </submittedName>
</protein>
<dbReference type="SUPFAM" id="SSF51905">
    <property type="entry name" value="FAD/NAD(P)-binding domain"/>
    <property type="match status" value="1"/>
</dbReference>
<sequence>MIRINNIKIAADKKQDIKKAVSNKLRISKDQIKELKVFKKSIDARRKDIFYVYNVDVEVKNEHKYIGKGGITKSPNLTYQFVKPGNNKLLKPIVVVGAGPAGLFCGLVLAQMGYKPIILEQGEEVDRRVSSVEGFWNGKPLNPRSNVQFGEGGAGTFSDGKLTTQIKDPRCRKVLDEMVKCGAPEEITFMSKPHVGTDKLRKIVKNLRQAIFDLGGQVIFDSQVTDILIENGKISKLEVNGGKSISVQAAVLALGHSARETFELLYKKGVQIKPKPFSVGVRIEHPQNLINLSQYGEDYEKYNLPAADYKLNVHLKDKPSVYTFCMCPGGKVVAAASEKGHLVTNGMSYYNRDEPNANSAVLVNVMPENLPTDHPLKGMFFQRELERKAFELGGADYSAPAQLVKDFVKGVPSDNFGEVVPSYKPSVKLTDLHKCLPDFVTESLREGIVELESKLNGFSLGDAVLTAVESRSSSPIRIFRTDALESNIAGLYPAGEGAGYAGGIMSAAVDGIKVAEQLASKYAPIKIEEEF</sequence>
<accession>A0AAU8HRJ3</accession>
<evidence type="ECO:0000259" key="2">
    <source>
        <dbReference type="Pfam" id="PF21688"/>
    </source>
</evidence>
<reference evidence="3" key="2">
    <citation type="submission" date="2024-06" db="EMBL/GenBank/DDBJ databases">
        <authorList>
            <person name="Petrova K.O."/>
            <person name="Toshchakov S.V."/>
            <person name="Boltjanskaja Y.V."/>
            <person name="Kevbrin V.V."/>
        </authorList>
    </citation>
    <scope>NUCLEOTIDE SEQUENCE</scope>
    <source>
        <strain evidence="3">Z-710</strain>
    </source>
</reference>
<feature type="transmembrane region" description="Helical" evidence="1">
    <location>
        <begin position="93"/>
        <end position="114"/>
    </location>
</feature>
<evidence type="ECO:0000313" key="3">
    <source>
        <dbReference type="EMBL" id="XCI28179.1"/>
    </source>
</evidence>
<dbReference type="InterPro" id="IPR028348">
    <property type="entry name" value="FAD-binding_protein"/>
</dbReference>
<dbReference type="PIRSF" id="PIRSF038984">
    <property type="entry name" value="FAD_binding_protein"/>
    <property type="match status" value="1"/>
</dbReference>
<dbReference type="Pfam" id="PF21688">
    <property type="entry name" value="FAD-depend_C"/>
    <property type="match status" value="1"/>
</dbReference>
<dbReference type="EMBL" id="CP159485">
    <property type="protein sequence ID" value="XCI28179.1"/>
    <property type="molecule type" value="Genomic_DNA"/>
</dbReference>
<dbReference type="PANTHER" id="PTHR42842:SF3">
    <property type="entry name" value="FAD_NAD(P)-BINDING OXIDOREDUCTASE FAMILY PROTEIN"/>
    <property type="match status" value="1"/>
</dbReference>
<feature type="domain" description="FAD-dependent protein C-terminal" evidence="2">
    <location>
        <begin position="276"/>
        <end position="472"/>
    </location>
</feature>